<proteinExistence type="inferred from homology"/>
<reference evidence="5" key="1">
    <citation type="submission" date="2021-05" db="EMBL/GenBank/DDBJ databases">
        <title>The genome of the haptophyte Pavlova lutheri (Diacronema luteri, Pavlovales) - a model for lipid biosynthesis in eukaryotic algae.</title>
        <authorList>
            <person name="Hulatt C.J."/>
            <person name="Posewitz M.C."/>
        </authorList>
    </citation>
    <scope>NUCLEOTIDE SEQUENCE</scope>
    <source>
        <strain evidence="5">NIVA-4/92</strain>
    </source>
</reference>
<evidence type="ECO:0008006" key="7">
    <source>
        <dbReference type="Google" id="ProtNLM"/>
    </source>
</evidence>
<protein>
    <recommendedName>
        <fullName evidence="7">16S rRNA m7G methyltransferase</fullName>
    </recommendedName>
</protein>
<dbReference type="HAMAP" id="MF_00074">
    <property type="entry name" value="16SrRNA_methyltr_G"/>
    <property type="match status" value="1"/>
</dbReference>
<dbReference type="OrthoDB" id="784548at2759"/>
<feature type="chain" id="PRO_5035297551" description="16S rRNA m7G methyltransferase" evidence="4">
    <location>
        <begin position="20"/>
        <end position="267"/>
    </location>
</feature>
<accession>A0A8J5XHQ3</accession>
<evidence type="ECO:0000256" key="4">
    <source>
        <dbReference type="SAM" id="SignalP"/>
    </source>
</evidence>
<dbReference type="Pfam" id="PF02527">
    <property type="entry name" value="GidB"/>
    <property type="match status" value="1"/>
</dbReference>
<organism evidence="5 6">
    <name type="scientific">Diacronema lutheri</name>
    <name type="common">Unicellular marine alga</name>
    <name type="synonym">Monochrysis lutheri</name>
    <dbReference type="NCBI Taxonomy" id="2081491"/>
    <lineage>
        <taxon>Eukaryota</taxon>
        <taxon>Haptista</taxon>
        <taxon>Haptophyta</taxon>
        <taxon>Pavlovophyceae</taxon>
        <taxon>Pavlovales</taxon>
        <taxon>Pavlovaceae</taxon>
        <taxon>Diacronema</taxon>
    </lineage>
</organism>
<evidence type="ECO:0000256" key="2">
    <source>
        <dbReference type="ARBA" id="ARBA00022552"/>
    </source>
</evidence>
<evidence type="ECO:0000256" key="3">
    <source>
        <dbReference type="ARBA" id="ARBA00022679"/>
    </source>
</evidence>
<dbReference type="PANTHER" id="PTHR31760">
    <property type="entry name" value="S-ADENOSYL-L-METHIONINE-DEPENDENT METHYLTRANSFERASES SUPERFAMILY PROTEIN"/>
    <property type="match status" value="1"/>
</dbReference>
<name>A0A8J5XHQ3_DIALT</name>
<comment type="caution">
    <text evidence="5">The sequence shown here is derived from an EMBL/GenBank/DDBJ whole genome shotgun (WGS) entry which is preliminary data.</text>
</comment>
<evidence type="ECO:0000313" key="6">
    <source>
        <dbReference type="Proteomes" id="UP000751190"/>
    </source>
</evidence>
<keyword evidence="1" id="KW-0963">Cytoplasm</keyword>
<keyword evidence="2" id="KW-0698">rRNA processing</keyword>
<keyword evidence="3" id="KW-0808">Transferase</keyword>
<dbReference type="SUPFAM" id="SSF53335">
    <property type="entry name" value="S-adenosyl-L-methionine-dependent methyltransferases"/>
    <property type="match status" value="1"/>
</dbReference>
<dbReference type="GO" id="GO:0005829">
    <property type="term" value="C:cytosol"/>
    <property type="evidence" value="ECO:0007669"/>
    <property type="project" value="TreeGrafter"/>
</dbReference>
<dbReference type="InterPro" id="IPR029063">
    <property type="entry name" value="SAM-dependent_MTases_sf"/>
</dbReference>
<dbReference type="InterPro" id="IPR003682">
    <property type="entry name" value="rRNA_ssu_MeTfrase_G"/>
</dbReference>
<evidence type="ECO:0000256" key="1">
    <source>
        <dbReference type="ARBA" id="ARBA00022490"/>
    </source>
</evidence>
<dbReference type="AlphaFoldDB" id="A0A8J5XHQ3"/>
<feature type="signal peptide" evidence="4">
    <location>
        <begin position="1"/>
        <end position="19"/>
    </location>
</feature>
<keyword evidence="6" id="KW-1185">Reference proteome</keyword>
<dbReference type="Gene3D" id="3.40.50.150">
    <property type="entry name" value="Vaccinia Virus protein VP39"/>
    <property type="match status" value="1"/>
</dbReference>
<evidence type="ECO:0000313" key="5">
    <source>
        <dbReference type="EMBL" id="KAG8469136.1"/>
    </source>
</evidence>
<gene>
    <name evidence="5" type="ORF">KFE25_007654</name>
</gene>
<dbReference type="EMBL" id="JAGTXO010000003">
    <property type="protein sequence ID" value="KAG8469136.1"/>
    <property type="molecule type" value="Genomic_DNA"/>
</dbReference>
<keyword evidence="4" id="KW-0732">Signal</keyword>
<dbReference type="PANTHER" id="PTHR31760:SF0">
    <property type="entry name" value="S-ADENOSYL-L-METHIONINE-DEPENDENT METHYLTRANSFERASES SUPERFAMILY PROTEIN"/>
    <property type="match status" value="1"/>
</dbReference>
<dbReference type="Proteomes" id="UP000751190">
    <property type="component" value="Unassembled WGS sequence"/>
</dbReference>
<sequence length="267" mass="27915">MRNGLTSLLVPHILWRTAAPPCAPARALRASAGAANDPSAHVDERELDAVLRGFSAPCAALAKRYVAALVEYNAHTNVYSQGAYGKLPFHVHDSLTLGALIARAPGGVLDMGSGSGLPSVCVAIANPSIPVYAVESKGRKAIFLTSVARELGLANLHVLTENIVELSRASAFDVAYVTAKAFKPLPHVIPLAKKAIRARARLLVPISEAQVVEHSAGWKRVLDPAVDLERVGPFIYFSREIKAASVRGGSGGRSVFGAAAEGSSAAA</sequence>
<dbReference type="GO" id="GO:0070043">
    <property type="term" value="F:rRNA (guanine-N7-)-methyltransferase activity"/>
    <property type="evidence" value="ECO:0007669"/>
    <property type="project" value="TreeGrafter"/>
</dbReference>